<keyword evidence="4" id="KW-0745">Spermidine biosynthesis</keyword>
<gene>
    <name evidence="10" type="ORF">IX38_06405</name>
</gene>
<keyword evidence="2" id="KW-0210">Decarboxylase</keyword>
<dbReference type="eggNOG" id="COG1586">
    <property type="taxonomic scope" value="Bacteria"/>
</dbReference>
<keyword evidence="5" id="KW-0620">Polyamine biosynthesis</keyword>
<evidence type="ECO:0000256" key="7">
    <source>
        <dbReference type="ARBA" id="ARBA00023239"/>
    </source>
</evidence>
<evidence type="ECO:0000256" key="1">
    <source>
        <dbReference type="ARBA" id="ARBA00001928"/>
    </source>
</evidence>
<dbReference type="AlphaFoldDB" id="A0A085ZVC8"/>
<keyword evidence="6" id="KW-0865">Zymogen</keyword>
<dbReference type="InterPro" id="IPR003826">
    <property type="entry name" value="AdoMetDC_fam_prok"/>
</dbReference>
<protein>
    <submittedName>
        <fullName evidence="10">Adenosylmethionine decarboxylase</fullName>
    </submittedName>
</protein>
<evidence type="ECO:0000313" key="11">
    <source>
        <dbReference type="Proteomes" id="UP000028703"/>
    </source>
</evidence>
<keyword evidence="9" id="KW-0670">Pyruvate</keyword>
<dbReference type="InterPro" id="IPR016067">
    <property type="entry name" value="S-AdoMet_deCO2ase_core"/>
</dbReference>
<dbReference type="RefSeq" id="WP_034702901.1">
    <property type="nucleotide sequence ID" value="NZ_JPRO01000003.1"/>
</dbReference>
<evidence type="ECO:0000256" key="9">
    <source>
        <dbReference type="ARBA" id="ARBA00023317"/>
    </source>
</evidence>
<dbReference type="GO" id="GO:0005829">
    <property type="term" value="C:cytosol"/>
    <property type="evidence" value="ECO:0007669"/>
    <property type="project" value="TreeGrafter"/>
</dbReference>
<evidence type="ECO:0000256" key="3">
    <source>
        <dbReference type="ARBA" id="ARBA00022813"/>
    </source>
</evidence>
<dbReference type="OrthoDB" id="9793120at2"/>
<dbReference type="Proteomes" id="UP000028703">
    <property type="component" value="Unassembled WGS sequence"/>
</dbReference>
<dbReference type="Pfam" id="PF02675">
    <property type="entry name" value="AdoMet_dc"/>
    <property type="match status" value="1"/>
</dbReference>
<name>A0A085ZVC8_9FLAO</name>
<comment type="caution">
    <text evidence="10">The sequence shown here is derived from an EMBL/GenBank/DDBJ whole genome shotgun (WGS) entry which is preliminary data.</text>
</comment>
<keyword evidence="3" id="KW-0068">Autocatalytic cleavage</keyword>
<dbReference type="SUPFAM" id="SSF56276">
    <property type="entry name" value="S-adenosylmethionine decarboxylase"/>
    <property type="match status" value="1"/>
</dbReference>
<keyword evidence="11" id="KW-1185">Reference proteome</keyword>
<dbReference type="PANTHER" id="PTHR33866:SF2">
    <property type="entry name" value="S-ADENOSYLMETHIONINE DECARBOXYLASE PROENZYME"/>
    <property type="match status" value="1"/>
</dbReference>
<dbReference type="STRING" id="421531.IX38_06405"/>
<proteinExistence type="predicted"/>
<keyword evidence="8" id="KW-0704">Schiff base</keyword>
<dbReference type="GO" id="GO:0008295">
    <property type="term" value="P:spermidine biosynthetic process"/>
    <property type="evidence" value="ECO:0007669"/>
    <property type="project" value="UniProtKB-KW"/>
</dbReference>
<sequence length="119" mass="13943">MKPLSSKGLHILLTLETQSEDLLLNCRSFLEYTESILETKEVEIVGITEHIFDNQSFTAAVCLKESHLCIHTWPEFKQLTFDVFLCNYTQDNTRKVEQIADEIVQYFNAEIIQKHKIHR</sequence>
<accession>A0A085ZVC8</accession>
<evidence type="ECO:0000313" key="10">
    <source>
        <dbReference type="EMBL" id="KFF08392.1"/>
    </source>
</evidence>
<evidence type="ECO:0000256" key="2">
    <source>
        <dbReference type="ARBA" id="ARBA00022793"/>
    </source>
</evidence>
<evidence type="ECO:0000256" key="5">
    <source>
        <dbReference type="ARBA" id="ARBA00023115"/>
    </source>
</evidence>
<reference evidence="10 11" key="1">
    <citation type="submission" date="2014-07" db="EMBL/GenBank/DDBJ databases">
        <title>Genome of Chryseobacterium luteum DSM 18605.</title>
        <authorList>
            <person name="Stropko S.J."/>
            <person name="Pipes S.E."/>
            <person name="Newman J.D."/>
        </authorList>
    </citation>
    <scope>NUCLEOTIDE SEQUENCE [LARGE SCALE GENOMIC DNA]</scope>
    <source>
        <strain evidence="10 11">DSM 18605</strain>
    </source>
</reference>
<dbReference type="Gene3D" id="3.60.90.10">
    <property type="entry name" value="S-adenosylmethionine decarboxylase"/>
    <property type="match status" value="1"/>
</dbReference>
<dbReference type="GO" id="GO:0004014">
    <property type="term" value="F:adenosylmethionine decarboxylase activity"/>
    <property type="evidence" value="ECO:0007669"/>
    <property type="project" value="InterPro"/>
</dbReference>
<evidence type="ECO:0000256" key="6">
    <source>
        <dbReference type="ARBA" id="ARBA00023145"/>
    </source>
</evidence>
<keyword evidence="7" id="KW-0456">Lyase</keyword>
<evidence type="ECO:0000256" key="4">
    <source>
        <dbReference type="ARBA" id="ARBA00023066"/>
    </source>
</evidence>
<evidence type="ECO:0000256" key="8">
    <source>
        <dbReference type="ARBA" id="ARBA00023270"/>
    </source>
</evidence>
<organism evidence="10 11">
    <name type="scientific">Chryseobacterium luteum</name>
    <dbReference type="NCBI Taxonomy" id="421531"/>
    <lineage>
        <taxon>Bacteria</taxon>
        <taxon>Pseudomonadati</taxon>
        <taxon>Bacteroidota</taxon>
        <taxon>Flavobacteriia</taxon>
        <taxon>Flavobacteriales</taxon>
        <taxon>Weeksellaceae</taxon>
        <taxon>Chryseobacterium group</taxon>
        <taxon>Chryseobacterium</taxon>
    </lineage>
</organism>
<dbReference type="EMBL" id="JPRO01000003">
    <property type="protein sequence ID" value="KFF08392.1"/>
    <property type="molecule type" value="Genomic_DNA"/>
</dbReference>
<dbReference type="PANTHER" id="PTHR33866">
    <property type="entry name" value="S-ADENOSYLMETHIONINE DECARBOXYLASE PROENZYME"/>
    <property type="match status" value="1"/>
</dbReference>
<comment type="cofactor">
    <cofactor evidence="1">
        <name>pyruvate</name>
        <dbReference type="ChEBI" id="CHEBI:15361"/>
    </cofactor>
</comment>